<proteinExistence type="predicted"/>
<dbReference type="EMBL" id="CP017641">
    <property type="protein sequence ID" value="APZ96354.1"/>
    <property type="molecule type" value="Genomic_DNA"/>
</dbReference>
<name>A0A1P8WQN0_9PLAN</name>
<sequence length="94" mass="10259">MIDLKKESAITLAEVPSHIPRRKGRKVHYSTVYRWVTKGARGRRLESLLVGGVRYTTVEALGRFLNAHTAGKADPANVDETSAAIEDALNEAGV</sequence>
<organism evidence="1 2">
    <name type="scientific">Fuerstiella marisgermanici</name>
    <dbReference type="NCBI Taxonomy" id="1891926"/>
    <lineage>
        <taxon>Bacteria</taxon>
        <taxon>Pseudomonadati</taxon>
        <taxon>Planctomycetota</taxon>
        <taxon>Planctomycetia</taxon>
        <taxon>Planctomycetales</taxon>
        <taxon>Planctomycetaceae</taxon>
        <taxon>Fuerstiella</taxon>
    </lineage>
</organism>
<dbReference type="Pfam" id="PF07618">
    <property type="entry name" value="DUF1580"/>
    <property type="match status" value="1"/>
</dbReference>
<dbReference type="KEGG" id="fmr:Fuma_06023"/>
<dbReference type="RefSeq" id="WP_077027394.1">
    <property type="nucleotide sequence ID" value="NZ_CP017641.1"/>
</dbReference>
<dbReference type="AlphaFoldDB" id="A0A1P8WQN0"/>
<protein>
    <submittedName>
        <fullName evidence="1">Uncharacterized protein</fullName>
    </submittedName>
</protein>
<keyword evidence="2" id="KW-1185">Reference proteome</keyword>
<gene>
    <name evidence="1" type="ORF">Fuma_06023</name>
</gene>
<evidence type="ECO:0000313" key="1">
    <source>
        <dbReference type="EMBL" id="APZ96354.1"/>
    </source>
</evidence>
<accession>A0A1P8WQN0</accession>
<evidence type="ECO:0000313" key="2">
    <source>
        <dbReference type="Proteomes" id="UP000187735"/>
    </source>
</evidence>
<reference evidence="1 2" key="1">
    <citation type="journal article" date="2016" name="Front. Microbiol.">
        <title>Fuerstia marisgermanicae gen. nov., sp. nov., an Unusual Member of the Phylum Planctomycetes from the German Wadden Sea.</title>
        <authorList>
            <person name="Kohn T."/>
            <person name="Heuer A."/>
            <person name="Jogler M."/>
            <person name="Vollmers J."/>
            <person name="Boedeker C."/>
            <person name="Bunk B."/>
            <person name="Rast P."/>
            <person name="Borchert D."/>
            <person name="Glockner I."/>
            <person name="Freese H.M."/>
            <person name="Klenk H.P."/>
            <person name="Overmann J."/>
            <person name="Kaster A.K."/>
            <person name="Rohde M."/>
            <person name="Wiegand S."/>
            <person name="Jogler C."/>
        </authorList>
    </citation>
    <scope>NUCLEOTIDE SEQUENCE [LARGE SCALE GENOMIC DNA]</scope>
    <source>
        <strain evidence="1 2">NH11</strain>
    </source>
</reference>
<dbReference type="Proteomes" id="UP000187735">
    <property type="component" value="Chromosome"/>
</dbReference>
<dbReference type="OrthoDB" id="290434at2"/>
<dbReference type="InterPro" id="IPR011474">
    <property type="entry name" value="DUF1580"/>
</dbReference>